<organism evidence="4 5">
    <name type="scientific">Halomonas marinisediminis</name>
    <dbReference type="NCBI Taxonomy" id="2546095"/>
    <lineage>
        <taxon>Bacteria</taxon>
        <taxon>Pseudomonadati</taxon>
        <taxon>Pseudomonadota</taxon>
        <taxon>Gammaproteobacteria</taxon>
        <taxon>Oceanospirillales</taxon>
        <taxon>Halomonadaceae</taxon>
        <taxon>Halomonas</taxon>
    </lineage>
</organism>
<dbReference type="PANTHER" id="PTHR30093">
    <property type="entry name" value="GENERAL SECRETION PATHWAY PROTEIN G"/>
    <property type="match status" value="1"/>
</dbReference>
<accession>A0ABY2D377</accession>
<keyword evidence="2" id="KW-0488">Methylation</keyword>
<dbReference type="NCBIfam" id="TIGR02532">
    <property type="entry name" value="IV_pilin_GFxxxE"/>
    <property type="match status" value="1"/>
</dbReference>
<gene>
    <name evidence="4" type="ORF">E0702_15385</name>
</gene>
<dbReference type="PROSITE" id="PS00409">
    <property type="entry name" value="PROKAR_NTER_METHYL"/>
    <property type="match status" value="1"/>
</dbReference>
<name>A0ABY2D377_9GAMM</name>
<dbReference type="Pfam" id="PF07963">
    <property type="entry name" value="N_methyl"/>
    <property type="match status" value="1"/>
</dbReference>
<dbReference type="SUPFAM" id="SSF54523">
    <property type="entry name" value="Pili subunits"/>
    <property type="match status" value="1"/>
</dbReference>
<comment type="caution">
    <text evidence="4">The sequence shown here is derived from an EMBL/GenBank/DDBJ whole genome shotgun (WGS) entry which is preliminary data.</text>
</comment>
<sequence>MKQMMMKKARLNKAQGGFTLIELLIVVAIIGILSAIAIPQYANYQDKADAAACKQELSAARTAIFVSSDLASDQSTYDWSACDPDTIVLTADALSATSLQRDQEVSVPIGAQVDIDDF</sequence>
<evidence type="ECO:0000256" key="1">
    <source>
        <dbReference type="ARBA" id="ARBA00005233"/>
    </source>
</evidence>
<keyword evidence="3" id="KW-0812">Transmembrane</keyword>
<comment type="similarity">
    <text evidence="1">Belongs to the N-Me-Phe pilin family.</text>
</comment>
<keyword evidence="5" id="KW-1185">Reference proteome</keyword>
<dbReference type="PANTHER" id="PTHR30093:SF34">
    <property type="entry name" value="PREPILIN PEPTIDASE-DEPENDENT PROTEIN D"/>
    <property type="match status" value="1"/>
</dbReference>
<feature type="transmembrane region" description="Helical" evidence="3">
    <location>
        <begin position="20"/>
        <end position="38"/>
    </location>
</feature>
<reference evidence="4 5" key="1">
    <citation type="submission" date="2019-03" db="EMBL/GenBank/DDBJ databases">
        <title>Halomonas marinisediminis sp. nov., a moderately halophilic bacterium isolated from the Bohai Gulf.</title>
        <authorList>
            <person name="Ji X."/>
        </authorList>
    </citation>
    <scope>NUCLEOTIDE SEQUENCE [LARGE SCALE GENOMIC DNA]</scope>
    <source>
        <strain evidence="4 5">204</strain>
    </source>
</reference>
<keyword evidence="3" id="KW-1133">Transmembrane helix</keyword>
<proteinExistence type="inferred from homology"/>
<evidence type="ECO:0000256" key="3">
    <source>
        <dbReference type="SAM" id="Phobius"/>
    </source>
</evidence>
<dbReference type="InterPro" id="IPR045584">
    <property type="entry name" value="Pilin-like"/>
</dbReference>
<evidence type="ECO:0000313" key="4">
    <source>
        <dbReference type="EMBL" id="TDA95485.1"/>
    </source>
</evidence>
<evidence type="ECO:0000313" key="5">
    <source>
        <dbReference type="Proteomes" id="UP000294823"/>
    </source>
</evidence>
<dbReference type="InterPro" id="IPR012902">
    <property type="entry name" value="N_methyl_site"/>
</dbReference>
<evidence type="ECO:0000256" key="2">
    <source>
        <dbReference type="ARBA" id="ARBA00022481"/>
    </source>
</evidence>
<dbReference type="Proteomes" id="UP000294823">
    <property type="component" value="Unassembled WGS sequence"/>
</dbReference>
<keyword evidence="3" id="KW-0472">Membrane</keyword>
<protein>
    <submittedName>
        <fullName evidence="4">Pilin</fullName>
    </submittedName>
</protein>
<dbReference type="EMBL" id="SLTR01000029">
    <property type="protein sequence ID" value="TDA95485.1"/>
    <property type="molecule type" value="Genomic_DNA"/>
</dbReference>
<dbReference type="Gene3D" id="3.30.700.10">
    <property type="entry name" value="Glycoprotein, Type 4 Pilin"/>
    <property type="match status" value="1"/>
</dbReference>